<proteinExistence type="predicted"/>
<feature type="compositionally biased region" description="Basic residues" evidence="1">
    <location>
        <begin position="176"/>
        <end position="195"/>
    </location>
</feature>
<dbReference type="AlphaFoldDB" id="A0A2G9HRP5"/>
<dbReference type="OrthoDB" id="785439at2759"/>
<protein>
    <submittedName>
        <fullName evidence="2">Uncharacterized protein</fullName>
    </submittedName>
</protein>
<keyword evidence="3" id="KW-1185">Reference proteome</keyword>
<feature type="region of interest" description="Disordered" evidence="1">
    <location>
        <begin position="170"/>
        <end position="255"/>
    </location>
</feature>
<name>A0A2G9HRP5_9LAMI</name>
<evidence type="ECO:0000313" key="2">
    <source>
        <dbReference type="EMBL" id="PIN19970.1"/>
    </source>
</evidence>
<dbReference type="PANTHER" id="PTHR35719:SF5">
    <property type="entry name" value="T6K12.7 PROTEIN"/>
    <property type="match status" value="1"/>
</dbReference>
<reference evidence="3" key="1">
    <citation type="journal article" date="2018" name="Gigascience">
        <title>Genome assembly of the Pink Ipe (Handroanthus impetiginosus, Bignoniaceae), a highly valued, ecologically keystone Neotropical timber forest tree.</title>
        <authorList>
            <person name="Silva-Junior O.B."/>
            <person name="Grattapaglia D."/>
            <person name="Novaes E."/>
            <person name="Collevatti R.G."/>
        </authorList>
    </citation>
    <scope>NUCLEOTIDE SEQUENCE [LARGE SCALE GENOMIC DNA]</scope>
    <source>
        <strain evidence="3">cv. UFG-1</strain>
    </source>
</reference>
<dbReference type="EMBL" id="NKXS01001191">
    <property type="protein sequence ID" value="PIN19970.1"/>
    <property type="molecule type" value="Genomic_DNA"/>
</dbReference>
<accession>A0A2G9HRP5</accession>
<dbReference type="STRING" id="429701.A0A2G9HRP5"/>
<sequence>MGSRAIQFLSQFPIPVSHNYYRRFVYDNCSNSKTRWTQCFSGGRSGGSRWDWEKGRNPNRRSRFSDAYVTDDYDEEVEFGFRSAAKKRMWWSDDYYAEDDWEEDEGLGILEASIGFNWVLKVFRAFGWMIPAVIISLLLGTGPDSVVMALALPLAQTALSLAIEALWGRPDEKPRPKSKSKKRPFAGAPRRTRMRKEKDIRNRTGKGTTNYKSWAEANDVSSKQKGDPHFGGWDELDTQEPCATPVEKGNEPRTQERIKISRRTKGDTPLLTRLLIAMFPHLGFWIKLF</sequence>
<comment type="caution">
    <text evidence="2">The sequence shown here is derived from an EMBL/GenBank/DDBJ whole genome shotgun (WGS) entry which is preliminary data.</text>
</comment>
<organism evidence="2 3">
    <name type="scientific">Handroanthus impetiginosus</name>
    <dbReference type="NCBI Taxonomy" id="429701"/>
    <lineage>
        <taxon>Eukaryota</taxon>
        <taxon>Viridiplantae</taxon>
        <taxon>Streptophyta</taxon>
        <taxon>Embryophyta</taxon>
        <taxon>Tracheophyta</taxon>
        <taxon>Spermatophyta</taxon>
        <taxon>Magnoliopsida</taxon>
        <taxon>eudicotyledons</taxon>
        <taxon>Gunneridae</taxon>
        <taxon>Pentapetalae</taxon>
        <taxon>asterids</taxon>
        <taxon>lamiids</taxon>
        <taxon>Lamiales</taxon>
        <taxon>Bignoniaceae</taxon>
        <taxon>Crescentiina</taxon>
        <taxon>Tabebuia alliance</taxon>
        <taxon>Handroanthus</taxon>
    </lineage>
</organism>
<evidence type="ECO:0000313" key="3">
    <source>
        <dbReference type="Proteomes" id="UP000231279"/>
    </source>
</evidence>
<dbReference type="Proteomes" id="UP000231279">
    <property type="component" value="Unassembled WGS sequence"/>
</dbReference>
<evidence type="ECO:0000256" key="1">
    <source>
        <dbReference type="SAM" id="MobiDB-lite"/>
    </source>
</evidence>
<dbReference type="PANTHER" id="PTHR35719">
    <property type="entry name" value="OS01G0680600 PROTEIN"/>
    <property type="match status" value="1"/>
</dbReference>
<gene>
    <name evidence="2" type="ORF">CDL12_07361</name>
</gene>